<protein>
    <submittedName>
        <fullName evidence="2">Flp pilus assembly protein CpaB</fullName>
    </submittedName>
</protein>
<dbReference type="EMBL" id="JAAVUM010000025">
    <property type="protein sequence ID" value="NKE08057.1"/>
    <property type="molecule type" value="Genomic_DNA"/>
</dbReference>
<gene>
    <name evidence="2" type="primary">cpaB</name>
    <name evidence="2" type="ORF">GWK17_21715</name>
</gene>
<dbReference type="AlphaFoldDB" id="A0A846TRZ9"/>
<dbReference type="Pfam" id="PF16976">
    <property type="entry name" value="RcpC"/>
    <property type="match status" value="1"/>
</dbReference>
<evidence type="ECO:0000259" key="1">
    <source>
        <dbReference type="SMART" id="SM00858"/>
    </source>
</evidence>
<evidence type="ECO:0000313" key="3">
    <source>
        <dbReference type="Proteomes" id="UP000587942"/>
    </source>
</evidence>
<dbReference type="Gene3D" id="3.90.1210.10">
    <property type="entry name" value="Antifreeze-like/N-acetylneuraminic acid synthase C-terminal domain"/>
    <property type="match status" value="1"/>
</dbReference>
<dbReference type="Proteomes" id="UP000587942">
    <property type="component" value="Unassembled WGS sequence"/>
</dbReference>
<evidence type="ECO:0000313" key="2">
    <source>
        <dbReference type="EMBL" id="NKE08057.1"/>
    </source>
</evidence>
<dbReference type="InterPro" id="IPR013974">
    <property type="entry name" value="SAF"/>
</dbReference>
<dbReference type="RefSeq" id="WP_167834410.1">
    <property type="nucleotide sequence ID" value="NZ_JAAVUM010000025.1"/>
</dbReference>
<name>A0A846TRZ9_9BACI</name>
<accession>A0A846TRZ9</accession>
<sequence length="234" mass="25882">MRSKLVLVLALVMGIVTTFLFFQYMNQVNAEKTMNSNLVGVVVAKEKILKNELINAQKLEMVMVPEKALHANTIKNQADAVGKLANADIEQGEAVLSHRLGTEISEEIYVSRKVREGYRAVSVGANFNQSVSNLIEPEDEVDVVFSLKKTEGNETKVQSTIILEKARVLAVGRKIVLPEDTQEPYAEYSSVTVELKPADALKLVNSAEQGSIHFMLHKRPVITEKKSVGDSDQD</sequence>
<comment type="caution">
    <text evidence="2">The sequence shown here is derived from an EMBL/GenBank/DDBJ whole genome shotgun (WGS) entry which is preliminary data.</text>
</comment>
<dbReference type="InterPro" id="IPR017592">
    <property type="entry name" value="Pilus_assmbl_Flp-typ_CpaB"/>
</dbReference>
<dbReference type="NCBIfam" id="TIGR03177">
    <property type="entry name" value="pilus_cpaB"/>
    <property type="match status" value="1"/>
</dbReference>
<organism evidence="2 3">
    <name type="scientific">Mesobacillus selenatarsenatis</name>
    <dbReference type="NCBI Taxonomy" id="388741"/>
    <lineage>
        <taxon>Bacteria</taxon>
        <taxon>Bacillati</taxon>
        <taxon>Bacillota</taxon>
        <taxon>Bacilli</taxon>
        <taxon>Bacillales</taxon>
        <taxon>Bacillaceae</taxon>
        <taxon>Mesobacillus</taxon>
    </lineage>
</organism>
<dbReference type="CDD" id="cd11614">
    <property type="entry name" value="SAF_CpaB_FlgA_like"/>
    <property type="match status" value="1"/>
</dbReference>
<proteinExistence type="predicted"/>
<dbReference type="InterPro" id="IPR031571">
    <property type="entry name" value="RcpC_dom"/>
</dbReference>
<dbReference type="Pfam" id="PF08666">
    <property type="entry name" value="SAF"/>
    <property type="match status" value="1"/>
</dbReference>
<reference evidence="2 3" key="1">
    <citation type="submission" date="2020-03" db="EMBL/GenBank/DDBJ databases">
        <authorList>
            <person name="Sun Q."/>
        </authorList>
    </citation>
    <scope>NUCLEOTIDE SEQUENCE [LARGE SCALE GENOMIC DNA]</scope>
    <source>
        <strain evidence="2 3">KACC 21451</strain>
    </source>
</reference>
<feature type="domain" description="SAF" evidence="1">
    <location>
        <begin position="39"/>
        <end position="101"/>
    </location>
</feature>
<dbReference type="SMART" id="SM00858">
    <property type="entry name" value="SAF"/>
    <property type="match status" value="1"/>
</dbReference>